<dbReference type="AlphaFoldDB" id="A0A9P7ZGZ8"/>
<evidence type="ECO:0000256" key="5">
    <source>
        <dbReference type="SAM" id="MobiDB-lite"/>
    </source>
</evidence>
<organism evidence="7 8">
    <name type="scientific">Emericellopsis atlantica</name>
    <dbReference type="NCBI Taxonomy" id="2614577"/>
    <lineage>
        <taxon>Eukaryota</taxon>
        <taxon>Fungi</taxon>
        <taxon>Dikarya</taxon>
        <taxon>Ascomycota</taxon>
        <taxon>Pezizomycotina</taxon>
        <taxon>Sordariomycetes</taxon>
        <taxon>Hypocreomycetidae</taxon>
        <taxon>Hypocreales</taxon>
        <taxon>Bionectriaceae</taxon>
        <taxon>Emericellopsis</taxon>
    </lineage>
</organism>
<feature type="compositionally biased region" description="Basic residues" evidence="5">
    <location>
        <begin position="323"/>
        <end position="337"/>
    </location>
</feature>
<dbReference type="InterPro" id="IPR045166">
    <property type="entry name" value="Spp2-like"/>
</dbReference>
<dbReference type="GeneID" id="70289567"/>
<feature type="region of interest" description="Disordered" evidence="5">
    <location>
        <begin position="223"/>
        <end position="337"/>
    </location>
</feature>
<keyword evidence="4" id="KW-0507">mRNA processing</keyword>
<feature type="region of interest" description="Disordered" evidence="5">
    <location>
        <begin position="1"/>
        <end position="164"/>
    </location>
</feature>
<name>A0A9P7ZGZ8_9HYPO</name>
<dbReference type="RefSeq" id="XP_046115465.1">
    <property type="nucleotide sequence ID" value="XM_046258664.1"/>
</dbReference>
<keyword evidence="4" id="KW-0747">Spliceosome</keyword>
<dbReference type="Proteomes" id="UP000887229">
    <property type="component" value="Unassembled WGS sequence"/>
</dbReference>
<dbReference type="EMBL" id="MU251267">
    <property type="protein sequence ID" value="KAG9251541.1"/>
    <property type="molecule type" value="Genomic_DNA"/>
</dbReference>
<feature type="compositionally biased region" description="Basic and acidic residues" evidence="5">
    <location>
        <begin position="225"/>
        <end position="234"/>
    </location>
</feature>
<dbReference type="PANTHER" id="PTHR15818">
    <property type="entry name" value="G PATCH AND KOW-CONTAINING"/>
    <property type="match status" value="1"/>
</dbReference>
<dbReference type="Pfam" id="PF12656">
    <property type="entry name" value="G-patch_2"/>
    <property type="match status" value="1"/>
</dbReference>
<dbReference type="PANTHER" id="PTHR15818:SF2">
    <property type="entry name" value="G-PATCH DOMAIN AND KOW MOTIFS-CONTAINING PROTEIN"/>
    <property type="match status" value="1"/>
</dbReference>
<protein>
    <recommendedName>
        <fullName evidence="4">Pre-mRNA-splicing factor</fullName>
    </recommendedName>
</protein>
<evidence type="ECO:0000313" key="7">
    <source>
        <dbReference type="EMBL" id="KAG9251541.1"/>
    </source>
</evidence>
<evidence type="ECO:0000256" key="1">
    <source>
        <dbReference type="ARBA" id="ARBA00004123"/>
    </source>
</evidence>
<comment type="subcellular location">
    <subcellularLocation>
        <location evidence="1 4">Nucleus</location>
    </subcellularLocation>
</comment>
<comment type="caution">
    <text evidence="7">The sequence shown here is derived from an EMBL/GenBank/DDBJ whole genome shotgun (WGS) entry which is preliminary data.</text>
</comment>
<sequence length="337" mass="38742">MSGPPKPRIAISLGSSRPAPSSKPRAHPPSTLGKRPHPSSFGHDSDSEDDAPPQQEAITGFGVNGAESRHAKKKQEKKEEYVIPRLENTWKGGKRQRSGLPGQDNGHDVKVKPEREEEPTIKWGLTVKEKKDPEMEHEQDDQAKEEQDAWPIKKEEEAPLTDDQRALNALTGVKEEQNDLVIPTETDAYRKALDTVGDNMTQEDYDALPEDFDAGRAMLLGMGWDGKERGGGKKEVKRRPKLMGLGAKKLDGKEDLEGWDQKAGKRDNRPPRLKDHRREEELRKEARRGRDSYKNERDREKESNGGHYREDRKDRERDSDRRHRDRHHDDRRHRSRY</sequence>
<dbReference type="GO" id="GO:0000398">
    <property type="term" value="P:mRNA splicing, via spliceosome"/>
    <property type="evidence" value="ECO:0007669"/>
    <property type="project" value="UniProtKB-UniRule"/>
</dbReference>
<feature type="compositionally biased region" description="Basic and acidic residues" evidence="5">
    <location>
        <begin position="105"/>
        <end position="120"/>
    </location>
</feature>
<dbReference type="GO" id="GO:0005681">
    <property type="term" value="C:spliceosomal complex"/>
    <property type="evidence" value="ECO:0007669"/>
    <property type="project" value="UniProtKB-UniRule"/>
</dbReference>
<comment type="similarity">
    <text evidence="2 4">Belongs to the SPP2 family.</text>
</comment>
<dbReference type="InterPro" id="IPR026822">
    <property type="entry name" value="Spp2/MOS2_G-patch"/>
</dbReference>
<evidence type="ECO:0000256" key="3">
    <source>
        <dbReference type="ARBA" id="ARBA00023242"/>
    </source>
</evidence>
<feature type="compositionally biased region" description="Basic and acidic residues" evidence="5">
    <location>
        <begin position="248"/>
        <end position="322"/>
    </location>
</feature>
<keyword evidence="3 4" id="KW-0539">Nucleus</keyword>
<feature type="compositionally biased region" description="Basic and acidic residues" evidence="5">
    <location>
        <begin position="127"/>
        <end position="164"/>
    </location>
</feature>
<gene>
    <name evidence="7" type="ORF">F5Z01DRAFT_269083</name>
</gene>
<evidence type="ECO:0000313" key="8">
    <source>
        <dbReference type="Proteomes" id="UP000887229"/>
    </source>
</evidence>
<comment type="function">
    <text evidence="4">Involved in spliceosome maturation and the first step of pre-mRNA splicing.</text>
</comment>
<keyword evidence="8" id="KW-1185">Reference proteome</keyword>
<evidence type="ECO:0000256" key="2">
    <source>
        <dbReference type="ARBA" id="ARBA00008576"/>
    </source>
</evidence>
<reference evidence="7" key="1">
    <citation type="journal article" date="2021" name="IMA Fungus">
        <title>Genomic characterization of three marine fungi, including Emericellopsis atlantica sp. nov. with signatures of a generalist lifestyle and marine biomass degradation.</title>
        <authorList>
            <person name="Hagestad O.C."/>
            <person name="Hou L."/>
            <person name="Andersen J.H."/>
            <person name="Hansen E.H."/>
            <person name="Altermark B."/>
            <person name="Li C."/>
            <person name="Kuhnert E."/>
            <person name="Cox R.J."/>
            <person name="Crous P.W."/>
            <person name="Spatafora J.W."/>
            <person name="Lail K."/>
            <person name="Amirebrahimi M."/>
            <person name="Lipzen A."/>
            <person name="Pangilinan J."/>
            <person name="Andreopoulos W."/>
            <person name="Hayes R.D."/>
            <person name="Ng V."/>
            <person name="Grigoriev I.V."/>
            <person name="Jackson S.A."/>
            <person name="Sutton T.D.S."/>
            <person name="Dobson A.D.W."/>
            <person name="Rama T."/>
        </authorList>
    </citation>
    <scope>NUCLEOTIDE SEQUENCE</scope>
    <source>
        <strain evidence="7">TS7</strain>
    </source>
</reference>
<dbReference type="OrthoDB" id="5577072at2759"/>
<proteinExistence type="inferred from homology"/>
<evidence type="ECO:0000256" key="4">
    <source>
        <dbReference type="RuleBase" id="RU369096"/>
    </source>
</evidence>
<accession>A0A9P7ZGZ8</accession>
<evidence type="ECO:0000259" key="6">
    <source>
        <dbReference type="Pfam" id="PF12656"/>
    </source>
</evidence>
<feature type="domain" description="Spp2/MOS2 G-patch" evidence="6">
    <location>
        <begin position="199"/>
        <end position="250"/>
    </location>
</feature>
<keyword evidence="4" id="KW-0508">mRNA splicing</keyword>